<dbReference type="AlphaFoldDB" id="A0A2M9CP04"/>
<proteinExistence type="predicted"/>
<feature type="transmembrane region" description="Helical" evidence="1">
    <location>
        <begin position="88"/>
        <end position="110"/>
    </location>
</feature>
<dbReference type="RefSeq" id="WP_100365693.1">
    <property type="nucleotide sequence ID" value="NZ_PGFF01000001.1"/>
</dbReference>
<name>A0A2M9CP04_9MICO</name>
<sequence length="127" mass="13205">MDYDTATQIWFWALVMVAPIVVAGAAVIVGKRGALPRARMLHFAGGVVAAILLAIVGPWIAHALNPPPYDPAFAGGRGLDLRGFSDVIGAWAGAALTFAVTVVAAAAFALQAALRTRRLRRAVDAEG</sequence>
<keyword evidence="1" id="KW-0472">Membrane</keyword>
<comment type="caution">
    <text evidence="2">The sequence shown here is derived from an EMBL/GenBank/DDBJ whole genome shotgun (WGS) entry which is preliminary data.</text>
</comment>
<evidence type="ECO:0000313" key="3">
    <source>
        <dbReference type="Proteomes" id="UP000228758"/>
    </source>
</evidence>
<evidence type="ECO:0000256" key="1">
    <source>
        <dbReference type="SAM" id="Phobius"/>
    </source>
</evidence>
<reference evidence="2 3" key="1">
    <citation type="submission" date="2017-11" db="EMBL/GenBank/DDBJ databases">
        <title>Genomic Encyclopedia of Archaeal and Bacterial Type Strains, Phase II (KMG-II): From Individual Species to Whole Genera.</title>
        <authorList>
            <person name="Goeker M."/>
        </authorList>
    </citation>
    <scope>NUCLEOTIDE SEQUENCE [LARGE SCALE GENOMIC DNA]</scope>
    <source>
        <strain evidence="2 3">DSM 27393</strain>
    </source>
</reference>
<keyword evidence="3" id="KW-1185">Reference proteome</keyword>
<dbReference type="EMBL" id="PGFF01000001">
    <property type="protein sequence ID" value="PJJ73631.1"/>
    <property type="molecule type" value="Genomic_DNA"/>
</dbReference>
<dbReference type="OrthoDB" id="4951059at2"/>
<evidence type="ECO:0000313" key="2">
    <source>
        <dbReference type="EMBL" id="PJJ73631.1"/>
    </source>
</evidence>
<organism evidence="2 3">
    <name type="scientific">Diaminobutyricimonas aerilata</name>
    <dbReference type="NCBI Taxonomy" id="1162967"/>
    <lineage>
        <taxon>Bacteria</taxon>
        <taxon>Bacillati</taxon>
        <taxon>Actinomycetota</taxon>
        <taxon>Actinomycetes</taxon>
        <taxon>Micrococcales</taxon>
        <taxon>Microbacteriaceae</taxon>
        <taxon>Diaminobutyricimonas</taxon>
    </lineage>
</organism>
<feature type="transmembrane region" description="Helical" evidence="1">
    <location>
        <begin position="6"/>
        <end position="29"/>
    </location>
</feature>
<accession>A0A2M9CP04</accession>
<protein>
    <submittedName>
        <fullName evidence="2">Uncharacterized protein</fullName>
    </submittedName>
</protein>
<dbReference type="Proteomes" id="UP000228758">
    <property type="component" value="Unassembled WGS sequence"/>
</dbReference>
<keyword evidence="1" id="KW-1133">Transmembrane helix</keyword>
<gene>
    <name evidence="2" type="ORF">CLV46_3225</name>
</gene>
<feature type="transmembrane region" description="Helical" evidence="1">
    <location>
        <begin position="41"/>
        <end position="61"/>
    </location>
</feature>
<keyword evidence="1" id="KW-0812">Transmembrane</keyword>